<organism evidence="2 3">
    <name type="scientific">Thermococcus barophilus</name>
    <dbReference type="NCBI Taxonomy" id="55802"/>
    <lineage>
        <taxon>Archaea</taxon>
        <taxon>Methanobacteriati</taxon>
        <taxon>Methanobacteriota</taxon>
        <taxon>Thermococci</taxon>
        <taxon>Thermococcales</taxon>
        <taxon>Thermococcaceae</taxon>
        <taxon>Thermococcus</taxon>
    </lineage>
</organism>
<reference evidence="2 3" key="1">
    <citation type="journal article" date="2016" name="Genome Announc.">
        <title>Complete genome sequence of the hyperthermophilic and piezophilic archaeon Thermococcus barophilus Ch5, capable of growth at the expense of hydrogenogenesis from carbon monoxide and formate.</title>
        <authorList>
            <person name="Oger P."/>
            <person name="Sokolova T.G."/>
            <person name="Kozhevnikova D.A."/>
            <person name="Taranov E.A."/>
            <person name="Vannier P."/>
            <person name="Lee H.S."/>
            <person name="Kwon K.K."/>
            <person name="Kang S.G."/>
            <person name="Lee J.H."/>
            <person name="Bonch-Osmolovskaya E.A."/>
            <person name="Lebedinsky A.V."/>
        </authorList>
    </citation>
    <scope>NUCLEOTIDE SEQUENCE [LARGE SCALE GENOMIC DNA]</scope>
    <source>
        <strain evidence="3">Ch5</strain>
    </source>
</reference>
<accession>A0A0S1XFA9</accession>
<evidence type="ECO:0000256" key="1">
    <source>
        <dbReference type="SAM" id="MobiDB-lite"/>
    </source>
</evidence>
<protein>
    <submittedName>
        <fullName evidence="2">Uncharacterized protein</fullName>
    </submittedName>
</protein>
<sequence length="237" mass="28059">MGITLRKGKKVITVGGTLEDVEEYLRKGWVLWGKHSREEYERMKRKIEEMRKRRGKAYIITYKREKVPLIDEKALEKAREIYLSNVKKSIYDQSNISTLKAWGWSDEKIREWQRKEWEEALRRVSDPNELRKIAEGLAKRGYIKVKFAETRIAVKRPVLNKRKIEIMRRMRHPVRRPELMLKRAKQNLKSPVPVRTAAVTSVKPTPAKPKEQPKRFDLKKVAFLTLGAFIALKILKR</sequence>
<dbReference type="Proteomes" id="UP000066042">
    <property type="component" value="Chromosome"/>
</dbReference>
<dbReference type="GeneID" id="26137787"/>
<dbReference type="EMBL" id="CP013050">
    <property type="protein sequence ID" value="ALM76468.1"/>
    <property type="molecule type" value="Genomic_DNA"/>
</dbReference>
<gene>
    <name evidence="2" type="ORF">TBCH5v1_2579</name>
</gene>
<dbReference type="RefSeq" id="WP_056934846.1">
    <property type="nucleotide sequence ID" value="NZ_CP013050.1"/>
</dbReference>
<name>A0A0S1XFA9_THEBA</name>
<evidence type="ECO:0000313" key="2">
    <source>
        <dbReference type="EMBL" id="ALM76468.1"/>
    </source>
</evidence>
<proteinExistence type="predicted"/>
<dbReference type="PATRIC" id="fig|55802.8.peg.2565"/>
<feature type="region of interest" description="Disordered" evidence="1">
    <location>
        <begin position="192"/>
        <end position="212"/>
    </location>
</feature>
<dbReference type="STRING" id="55802.TBCH5v1_2579"/>
<dbReference type="AlphaFoldDB" id="A0A0S1XFA9"/>
<evidence type="ECO:0000313" key="3">
    <source>
        <dbReference type="Proteomes" id="UP000066042"/>
    </source>
</evidence>